<feature type="region of interest" description="Disordered" evidence="1">
    <location>
        <begin position="1"/>
        <end position="345"/>
    </location>
</feature>
<dbReference type="OrthoDB" id="10579758at2759"/>
<feature type="compositionally biased region" description="Polar residues" evidence="1">
    <location>
        <begin position="110"/>
        <end position="120"/>
    </location>
</feature>
<feature type="compositionally biased region" description="Polar residues" evidence="1">
    <location>
        <begin position="244"/>
        <end position="276"/>
    </location>
</feature>
<feature type="region of interest" description="Disordered" evidence="1">
    <location>
        <begin position="523"/>
        <end position="543"/>
    </location>
</feature>
<name>A0A3S0ZUM4_ELYCH</name>
<sequence length="641" mass="68140">MSSPEKSESGSKPAALTQGNMSSPSPRLAQRTLKLNPVSAPGFKPVPPPPTLGHREAPPLTNLPCPTSTHRRGRQTHVQTDSSRISDAQIASMTRRGREKPAKLVLLPDSDSSVGSSAATLTPRLPSPSAHQNPQGDTSLNKGSSSKTQLPQSPNTLADKHSPSLYPATVFQCDDEGRVPVYESRSSSRGARIEVPPSRDSRSPSPMSRRSRMIVNTLSVSKVTSVPVSTGISISSPDERQGSKPRSVTVSSTTARENPLETSLLFQQTQPKSSAISRHRNISDTTDADSSPSNRRSQSKGATALSPDANTSSNKKSPNKIDINYSPASPLSPRKRQTFTTDTASMKDAFQDNYRFFLRGGSNENNEGDDNNNAVSERARRIFSPAPVRDIFSPMPSVSGTESSYRDVFDCCADLNLPSRVISETKRGSAPGIVFPAIKVENVDDKTDKANLESGGSYMISSTIGISRRSRSITSSSGSSTSTSPSPTTPPPVEFSRFTPIRAKSTNTLLSPETSKLIDVCLSPALSPMPPPGSSPSLRPHPEDARLNWRKSGSSSTSCLLSVPSSVIKRQTSEGRLVVGVPDALAVPGENGAAKKGMRSRGWSRSESNLFVRTGRPVGGAGQGGLTADEDLGEGAHTNSS</sequence>
<feature type="region of interest" description="Disordered" evidence="1">
    <location>
        <begin position="587"/>
        <end position="641"/>
    </location>
</feature>
<keyword evidence="3" id="KW-1185">Reference proteome</keyword>
<accession>A0A3S0ZUM4</accession>
<evidence type="ECO:0000313" key="2">
    <source>
        <dbReference type="EMBL" id="RUS86247.1"/>
    </source>
</evidence>
<feature type="compositionally biased region" description="Polar residues" evidence="1">
    <location>
        <begin position="129"/>
        <end position="156"/>
    </location>
</feature>
<feature type="region of interest" description="Disordered" evidence="1">
    <location>
        <begin position="463"/>
        <end position="498"/>
    </location>
</feature>
<dbReference type="AlphaFoldDB" id="A0A3S0ZUM4"/>
<protein>
    <submittedName>
        <fullName evidence="2">Uncharacterized protein</fullName>
    </submittedName>
</protein>
<organism evidence="2 3">
    <name type="scientific">Elysia chlorotica</name>
    <name type="common">Eastern emerald elysia</name>
    <name type="synonym">Sea slug</name>
    <dbReference type="NCBI Taxonomy" id="188477"/>
    <lineage>
        <taxon>Eukaryota</taxon>
        <taxon>Metazoa</taxon>
        <taxon>Spiralia</taxon>
        <taxon>Lophotrochozoa</taxon>
        <taxon>Mollusca</taxon>
        <taxon>Gastropoda</taxon>
        <taxon>Heterobranchia</taxon>
        <taxon>Euthyneura</taxon>
        <taxon>Panpulmonata</taxon>
        <taxon>Sacoglossa</taxon>
        <taxon>Placobranchoidea</taxon>
        <taxon>Plakobranchidae</taxon>
        <taxon>Elysia</taxon>
    </lineage>
</organism>
<feature type="compositionally biased region" description="Polar residues" evidence="1">
    <location>
        <begin position="76"/>
        <end position="92"/>
    </location>
</feature>
<comment type="caution">
    <text evidence="2">The sequence shown here is derived from an EMBL/GenBank/DDBJ whole genome shotgun (WGS) entry which is preliminary data.</text>
</comment>
<evidence type="ECO:0000313" key="3">
    <source>
        <dbReference type="Proteomes" id="UP000271974"/>
    </source>
</evidence>
<feature type="compositionally biased region" description="Low complexity" evidence="1">
    <location>
        <begin position="217"/>
        <end position="230"/>
    </location>
</feature>
<dbReference type="Proteomes" id="UP000271974">
    <property type="component" value="Unassembled WGS sequence"/>
</dbReference>
<dbReference type="EMBL" id="RQTK01000145">
    <property type="protein sequence ID" value="RUS86247.1"/>
    <property type="molecule type" value="Genomic_DNA"/>
</dbReference>
<gene>
    <name evidence="2" type="ORF">EGW08_005989</name>
</gene>
<proteinExistence type="predicted"/>
<feature type="compositionally biased region" description="Polar residues" evidence="1">
    <location>
        <begin position="283"/>
        <end position="301"/>
    </location>
</feature>
<feature type="compositionally biased region" description="Low complexity" evidence="1">
    <location>
        <begin position="463"/>
        <end position="486"/>
    </location>
</feature>
<reference evidence="2 3" key="1">
    <citation type="submission" date="2019-01" db="EMBL/GenBank/DDBJ databases">
        <title>A draft genome assembly of the solar-powered sea slug Elysia chlorotica.</title>
        <authorList>
            <person name="Cai H."/>
            <person name="Li Q."/>
            <person name="Fang X."/>
            <person name="Li J."/>
            <person name="Curtis N.E."/>
            <person name="Altenburger A."/>
            <person name="Shibata T."/>
            <person name="Feng M."/>
            <person name="Maeda T."/>
            <person name="Schwartz J.A."/>
            <person name="Shigenobu S."/>
            <person name="Lundholm N."/>
            <person name="Nishiyama T."/>
            <person name="Yang H."/>
            <person name="Hasebe M."/>
            <person name="Li S."/>
            <person name="Pierce S.K."/>
            <person name="Wang J."/>
        </authorList>
    </citation>
    <scope>NUCLEOTIDE SEQUENCE [LARGE SCALE GENOMIC DNA]</scope>
    <source>
        <strain evidence="2">EC2010</strain>
        <tissue evidence="2">Whole organism of an adult</tissue>
    </source>
</reference>
<evidence type="ECO:0000256" key="1">
    <source>
        <dbReference type="SAM" id="MobiDB-lite"/>
    </source>
</evidence>